<evidence type="ECO:0000256" key="1">
    <source>
        <dbReference type="ARBA" id="ARBA00000022"/>
    </source>
</evidence>
<evidence type="ECO:0000259" key="3">
    <source>
        <dbReference type="Pfam" id="PF08719"/>
    </source>
</evidence>
<proteinExistence type="predicted"/>
<feature type="domain" description="NADAR" evidence="3">
    <location>
        <begin position="2"/>
        <end position="102"/>
    </location>
</feature>
<organism evidence="4 5">
    <name type="scientific">Amycolatopsis sacchari</name>
    <dbReference type="NCBI Taxonomy" id="115433"/>
    <lineage>
        <taxon>Bacteria</taxon>
        <taxon>Bacillati</taxon>
        <taxon>Actinomycetota</taxon>
        <taxon>Actinomycetes</taxon>
        <taxon>Pseudonocardiales</taxon>
        <taxon>Pseudonocardiaceae</taxon>
        <taxon>Amycolatopsis</taxon>
    </lineage>
</organism>
<sequence length="106" mass="11869">MQAPHPHRAKQLGRGVRGFDEHEWEACRYDIVVEGSIAKFSRYPELRRFLVGTGERVLVEASPRDSVWGIGLTQDDPRANDPEQWQGLNLLGFALAEARNALAGLT</sequence>
<protein>
    <recommendedName>
        <fullName evidence="3">NADAR domain-containing protein</fullName>
    </recommendedName>
</protein>
<name>A0A1I3U1W8_9PSEU</name>
<dbReference type="CDD" id="cd15457">
    <property type="entry name" value="NADAR"/>
    <property type="match status" value="1"/>
</dbReference>
<dbReference type="NCBIfam" id="TIGR02464">
    <property type="entry name" value="ribofla_fusion"/>
    <property type="match status" value="1"/>
</dbReference>
<dbReference type="AlphaFoldDB" id="A0A1I3U1W8"/>
<comment type="catalytic activity">
    <reaction evidence="2">
        <text>2,5-diamino-6-hydroxy-4-(5-phosphoribosylamino)-pyrimidine + H2O = 2,5,6-triamino-4-hydroxypyrimidine + D-ribose 5-phosphate</text>
        <dbReference type="Rhea" id="RHEA:23436"/>
        <dbReference type="ChEBI" id="CHEBI:15377"/>
        <dbReference type="ChEBI" id="CHEBI:58614"/>
        <dbReference type="ChEBI" id="CHEBI:78346"/>
        <dbReference type="ChEBI" id="CHEBI:137796"/>
    </reaction>
</comment>
<dbReference type="SUPFAM" id="SSF143990">
    <property type="entry name" value="YbiA-like"/>
    <property type="match status" value="1"/>
</dbReference>
<comment type="catalytic activity">
    <reaction evidence="1">
        <text>5-amino-6-(5-phospho-D-ribosylamino)uracil + H2O = 5,6-diaminouracil + D-ribose 5-phosphate</text>
        <dbReference type="Rhea" id="RHEA:55020"/>
        <dbReference type="ChEBI" id="CHEBI:15377"/>
        <dbReference type="ChEBI" id="CHEBI:46252"/>
        <dbReference type="ChEBI" id="CHEBI:58453"/>
        <dbReference type="ChEBI" id="CHEBI:78346"/>
    </reaction>
</comment>
<evidence type="ECO:0000256" key="2">
    <source>
        <dbReference type="ARBA" id="ARBA00000751"/>
    </source>
</evidence>
<accession>A0A1I3U1W8</accession>
<evidence type="ECO:0000313" key="4">
    <source>
        <dbReference type="EMBL" id="SFJ75876.1"/>
    </source>
</evidence>
<reference evidence="4 5" key="1">
    <citation type="submission" date="2016-10" db="EMBL/GenBank/DDBJ databases">
        <authorList>
            <person name="de Groot N.N."/>
        </authorList>
    </citation>
    <scope>NUCLEOTIDE SEQUENCE [LARGE SCALE GENOMIC DNA]</scope>
    <source>
        <strain evidence="4 5">DSM 44468</strain>
    </source>
</reference>
<dbReference type="Gene3D" id="1.10.357.40">
    <property type="entry name" value="YbiA-like"/>
    <property type="match status" value="1"/>
</dbReference>
<dbReference type="STRING" id="115433.SAMN05421835_108141"/>
<dbReference type="InterPro" id="IPR012816">
    <property type="entry name" value="NADAR"/>
</dbReference>
<gene>
    <name evidence="4" type="ORF">SAMN05421835_108141</name>
</gene>
<dbReference type="EMBL" id="FORP01000008">
    <property type="protein sequence ID" value="SFJ75876.1"/>
    <property type="molecule type" value="Genomic_DNA"/>
</dbReference>
<dbReference type="Pfam" id="PF08719">
    <property type="entry name" value="NADAR"/>
    <property type="match status" value="1"/>
</dbReference>
<keyword evidence="5" id="KW-1185">Reference proteome</keyword>
<dbReference type="Proteomes" id="UP000199025">
    <property type="component" value="Unassembled WGS sequence"/>
</dbReference>
<dbReference type="InterPro" id="IPR037238">
    <property type="entry name" value="YbiA-like_sf"/>
</dbReference>
<evidence type="ECO:0000313" key="5">
    <source>
        <dbReference type="Proteomes" id="UP000199025"/>
    </source>
</evidence>